<evidence type="ECO:0000313" key="4">
    <source>
        <dbReference type="EMBL" id="SUZ74461.1"/>
    </source>
</evidence>
<name>A0A381Q565_9ZZZZ</name>
<dbReference type="PANTHER" id="PTHR10584">
    <property type="entry name" value="SUGAR KINASE"/>
    <property type="match status" value="1"/>
</dbReference>
<organism evidence="4">
    <name type="scientific">marine metagenome</name>
    <dbReference type="NCBI Taxonomy" id="408172"/>
    <lineage>
        <taxon>unclassified sequences</taxon>
        <taxon>metagenomes</taxon>
        <taxon>ecological metagenomes</taxon>
    </lineage>
</organism>
<dbReference type="GO" id="GO:0005829">
    <property type="term" value="C:cytosol"/>
    <property type="evidence" value="ECO:0007669"/>
    <property type="project" value="TreeGrafter"/>
</dbReference>
<dbReference type="PROSITE" id="PS00584">
    <property type="entry name" value="PFKB_KINASES_2"/>
    <property type="match status" value="1"/>
</dbReference>
<dbReference type="Pfam" id="PF00294">
    <property type="entry name" value="PfkB"/>
    <property type="match status" value="1"/>
</dbReference>
<gene>
    <name evidence="4" type="ORF">METZ01_LOCUS27315</name>
</gene>
<dbReference type="PANTHER" id="PTHR10584:SF166">
    <property type="entry name" value="RIBOKINASE"/>
    <property type="match status" value="1"/>
</dbReference>
<reference evidence="4" key="1">
    <citation type="submission" date="2018-05" db="EMBL/GenBank/DDBJ databases">
        <authorList>
            <person name="Lanie J.A."/>
            <person name="Ng W.-L."/>
            <person name="Kazmierczak K.M."/>
            <person name="Andrzejewski T.M."/>
            <person name="Davidsen T.M."/>
            <person name="Wayne K.J."/>
            <person name="Tettelin H."/>
            <person name="Glass J.I."/>
            <person name="Rusch D."/>
            <person name="Podicherti R."/>
            <person name="Tsui H.-C.T."/>
            <person name="Winkler M.E."/>
        </authorList>
    </citation>
    <scope>NUCLEOTIDE SEQUENCE</scope>
</reference>
<evidence type="ECO:0000256" key="2">
    <source>
        <dbReference type="ARBA" id="ARBA00022777"/>
    </source>
</evidence>
<dbReference type="InterPro" id="IPR011611">
    <property type="entry name" value="PfkB_dom"/>
</dbReference>
<keyword evidence="1" id="KW-0808">Transferase</keyword>
<dbReference type="Gene3D" id="3.40.1190.20">
    <property type="match status" value="1"/>
</dbReference>
<evidence type="ECO:0000259" key="3">
    <source>
        <dbReference type="Pfam" id="PF00294"/>
    </source>
</evidence>
<dbReference type="AlphaFoldDB" id="A0A381Q565"/>
<feature type="domain" description="Carbohydrate kinase PfkB" evidence="3">
    <location>
        <begin position="144"/>
        <end position="276"/>
    </location>
</feature>
<dbReference type="InterPro" id="IPR029056">
    <property type="entry name" value="Ribokinase-like"/>
</dbReference>
<accession>A0A381Q565</accession>
<protein>
    <recommendedName>
        <fullName evidence="3">Carbohydrate kinase PfkB domain-containing protein</fullName>
    </recommendedName>
</protein>
<proteinExistence type="predicted"/>
<dbReference type="EMBL" id="UINC01001211">
    <property type="protein sequence ID" value="SUZ74461.1"/>
    <property type="molecule type" value="Genomic_DNA"/>
</dbReference>
<sequence length="293" mass="32272">MKNSDKILILGSIGLDTIETQYGKKEDLLGGSATYATIAAGIYGSAIPVGIVGDDFPKDGYDIFSKYSFNINNIETKTGSTFRWGGKYHENGDDRDTLFTELGVFEHFDPIIDKKDSNISWLFLANIHPELQTMVLKQCTNSPYVITDTMNLWINTTAKKLRSLINETNILLINESELVELIKTDDIITAAHKVLSMGPEKIIVKLGSKGARCFSKDEEISIGVYPVSKVIDPTGAGDVFGGGFVSGMSEGLSVYDSMRRGTALASFCIEDFGVSRLLNIRQEELEERINSIK</sequence>
<dbReference type="SUPFAM" id="SSF53613">
    <property type="entry name" value="Ribokinase-like"/>
    <property type="match status" value="1"/>
</dbReference>
<dbReference type="GO" id="GO:0016301">
    <property type="term" value="F:kinase activity"/>
    <property type="evidence" value="ECO:0007669"/>
    <property type="project" value="UniProtKB-KW"/>
</dbReference>
<dbReference type="InterPro" id="IPR002173">
    <property type="entry name" value="Carboh/pur_kinase_PfkB_CS"/>
</dbReference>
<keyword evidence="2" id="KW-0418">Kinase</keyword>
<evidence type="ECO:0000256" key="1">
    <source>
        <dbReference type="ARBA" id="ARBA00022679"/>
    </source>
</evidence>